<dbReference type="InterPro" id="IPR023198">
    <property type="entry name" value="PGP-like_dom2"/>
</dbReference>
<comment type="caution">
    <text evidence="1">The sequence shown here is derived from an EMBL/GenBank/DDBJ whole genome shotgun (WGS) entry which is preliminary data.</text>
</comment>
<accession>A0A519BJ98</accession>
<reference evidence="1 2" key="1">
    <citation type="journal article" date="2019" name="ISME J.">
        <title>Insights into ecological role of a new deltaproteobacterial order Candidatus Acidulodesulfobacterales by metagenomics and metatranscriptomics.</title>
        <authorList>
            <person name="Tan S."/>
            <person name="Liu J."/>
            <person name="Fang Y."/>
            <person name="Hedlund B.P."/>
            <person name="Lian Z.H."/>
            <person name="Huang L.Y."/>
            <person name="Li J.T."/>
            <person name="Huang L.N."/>
            <person name="Li W.J."/>
            <person name="Jiang H.C."/>
            <person name="Dong H.L."/>
            <person name="Shu W.S."/>
        </authorList>
    </citation>
    <scope>NUCLEOTIDE SEQUENCE [LARGE SCALE GENOMIC DNA]</scope>
    <source>
        <strain evidence="1">AP2</strain>
    </source>
</reference>
<dbReference type="NCBIfam" id="TIGR01509">
    <property type="entry name" value="HAD-SF-IA-v3"/>
    <property type="match status" value="1"/>
</dbReference>
<dbReference type="EMBL" id="SGBC01000001">
    <property type="protein sequence ID" value="RZD17344.1"/>
    <property type="molecule type" value="Genomic_DNA"/>
</dbReference>
<dbReference type="InterPro" id="IPR006439">
    <property type="entry name" value="HAD-SF_hydro_IA"/>
</dbReference>
<dbReference type="SFLD" id="SFLDG01129">
    <property type="entry name" value="C1.5:_HAD__Beta-PGM__Phosphata"/>
    <property type="match status" value="1"/>
</dbReference>
<dbReference type="PANTHER" id="PTHR43611">
    <property type="entry name" value="ALPHA-D-GLUCOSE 1-PHOSPHATE PHOSPHATASE"/>
    <property type="match status" value="1"/>
</dbReference>
<dbReference type="InterPro" id="IPR036412">
    <property type="entry name" value="HAD-like_sf"/>
</dbReference>
<dbReference type="CDD" id="cd02603">
    <property type="entry name" value="HAD_sEH-N_like"/>
    <property type="match status" value="1"/>
</dbReference>
<dbReference type="AlphaFoldDB" id="A0A519BJ98"/>
<dbReference type="PANTHER" id="PTHR43611:SF3">
    <property type="entry name" value="FLAVIN MONONUCLEOTIDE HYDROLASE 1, CHLOROPLATIC"/>
    <property type="match status" value="1"/>
</dbReference>
<evidence type="ECO:0000313" key="2">
    <source>
        <dbReference type="Proteomes" id="UP000316562"/>
    </source>
</evidence>
<dbReference type="Gene3D" id="1.10.150.240">
    <property type="entry name" value="Putative phosphatase, domain 2"/>
    <property type="match status" value="1"/>
</dbReference>
<proteinExistence type="predicted"/>
<dbReference type="Pfam" id="PF00702">
    <property type="entry name" value="Hydrolase"/>
    <property type="match status" value="1"/>
</dbReference>
<dbReference type="SUPFAM" id="SSF56784">
    <property type="entry name" value="HAD-like"/>
    <property type="match status" value="1"/>
</dbReference>
<name>A0A519BJ98_ACIG2</name>
<dbReference type="InterPro" id="IPR023214">
    <property type="entry name" value="HAD_sf"/>
</dbReference>
<organism evidence="1 2">
    <name type="scientific">Acididesulfobacter guangdongensis</name>
    <dbReference type="NCBI Taxonomy" id="2597225"/>
    <lineage>
        <taxon>Bacteria</taxon>
        <taxon>Deltaproteobacteria</taxon>
        <taxon>Candidatus Acidulodesulfobacterales</taxon>
        <taxon>Candidatus Acididesulfobacter</taxon>
    </lineage>
</organism>
<dbReference type="Gene3D" id="3.40.50.1000">
    <property type="entry name" value="HAD superfamily/HAD-like"/>
    <property type="match status" value="1"/>
</dbReference>
<protein>
    <submittedName>
        <fullName evidence="1">HAD family phosphatase</fullName>
    </submittedName>
</protein>
<evidence type="ECO:0000313" key="1">
    <source>
        <dbReference type="EMBL" id="RZD17344.1"/>
    </source>
</evidence>
<gene>
    <name evidence="1" type="ORF">EVJ46_03700</name>
</gene>
<dbReference type="Proteomes" id="UP000316562">
    <property type="component" value="Unassembled WGS sequence"/>
</dbReference>
<dbReference type="SFLD" id="SFLDS00003">
    <property type="entry name" value="Haloacid_Dehalogenase"/>
    <property type="match status" value="1"/>
</dbReference>
<sequence>MEIKTIFLDIGSVLLTNGWDTNSRKSAAEKFNLDYNDFSERHGYLFSLYEEGKITLDNYLDKSIFYTEREFSKTDFKNFMFSQSHAIPDMISLFHVLKSRHKFKLAALNNEGLELSLYRVKTFELDKLFDFFITSCFVHLRKPDENIYKLALNLAFSKPEECIFIDDRYFNVETAANLGINAFRHISYDTTKKELEQYGFS</sequence>